<protein>
    <submittedName>
        <fullName evidence="10">Response regulator transcription factor</fullName>
    </submittedName>
</protein>
<feature type="DNA-binding region" description="OmpR/PhoB-type" evidence="7">
    <location>
        <begin position="125"/>
        <end position="223"/>
    </location>
</feature>
<accession>A0AAU8IGW3</accession>
<dbReference type="Gene3D" id="3.40.50.2300">
    <property type="match status" value="1"/>
</dbReference>
<sequence>MKILLAEDDVRLSRLIMKMLKKEQFTADWVEDGKAAYDQAATGNYDVLVLDWMLPGQSGVSVSRALRDKGYSGAILILTARDALEDRVHGLDSGADDYMVKPFAFEELFARIRSLSRRNFFPLEKNVIRTHDLVIDLSGHIVKKSGKTLMLTRREYQLLIYLVKNKGRILTKEMVIGSVWEEASDVTFNTIEAYVKRLRRKLGLSKKNSYIQTIRGLGYMWVD</sequence>
<dbReference type="InterPro" id="IPR039420">
    <property type="entry name" value="WalR-like"/>
</dbReference>
<evidence type="ECO:0000256" key="6">
    <source>
        <dbReference type="PROSITE-ProRule" id="PRU00169"/>
    </source>
</evidence>
<dbReference type="InterPro" id="IPR001867">
    <property type="entry name" value="OmpR/PhoB-type_DNA-bd"/>
</dbReference>
<keyword evidence="4 7" id="KW-0238">DNA-binding</keyword>
<dbReference type="SUPFAM" id="SSF46894">
    <property type="entry name" value="C-terminal effector domain of the bipartite response regulators"/>
    <property type="match status" value="1"/>
</dbReference>
<dbReference type="AlphaFoldDB" id="A0AAU8IGW3"/>
<dbReference type="Gene3D" id="6.10.250.690">
    <property type="match status" value="1"/>
</dbReference>
<dbReference type="InterPro" id="IPR011006">
    <property type="entry name" value="CheY-like_superfamily"/>
</dbReference>
<dbReference type="Pfam" id="PF00072">
    <property type="entry name" value="Response_reg"/>
    <property type="match status" value="1"/>
</dbReference>
<dbReference type="GO" id="GO:0005829">
    <property type="term" value="C:cytosol"/>
    <property type="evidence" value="ECO:0007669"/>
    <property type="project" value="TreeGrafter"/>
</dbReference>
<reference evidence="10" key="1">
    <citation type="submission" date="2024-06" db="EMBL/GenBank/DDBJ databases">
        <authorList>
            <person name="Fan A."/>
            <person name="Zhang F.Y."/>
            <person name="Zhang L."/>
        </authorList>
    </citation>
    <scope>NUCLEOTIDE SEQUENCE</scope>
    <source>
        <strain evidence="10">Y61</strain>
    </source>
</reference>
<organism evidence="10">
    <name type="scientific">Sporolactobacillus sp. Y61</name>
    <dbReference type="NCBI Taxonomy" id="3160863"/>
    <lineage>
        <taxon>Bacteria</taxon>
        <taxon>Bacillati</taxon>
        <taxon>Bacillota</taxon>
        <taxon>Bacilli</taxon>
        <taxon>Bacillales</taxon>
        <taxon>Sporolactobacillaceae</taxon>
        <taxon>Sporolactobacillus</taxon>
    </lineage>
</organism>
<keyword evidence="3" id="KW-0805">Transcription regulation</keyword>
<evidence type="ECO:0000259" key="9">
    <source>
        <dbReference type="PROSITE" id="PS51755"/>
    </source>
</evidence>
<dbReference type="Pfam" id="PF00486">
    <property type="entry name" value="Trans_reg_C"/>
    <property type="match status" value="1"/>
</dbReference>
<evidence type="ECO:0000313" key="10">
    <source>
        <dbReference type="EMBL" id="XCJ17458.1"/>
    </source>
</evidence>
<evidence type="ECO:0000256" key="5">
    <source>
        <dbReference type="ARBA" id="ARBA00023163"/>
    </source>
</evidence>
<dbReference type="SMART" id="SM00862">
    <property type="entry name" value="Trans_reg_C"/>
    <property type="match status" value="1"/>
</dbReference>
<dbReference type="PANTHER" id="PTHR48111:SF22">
    <property type="entry name" value="REGULATOR OF RPOS"/>
    <property type="match status" value="1"/>
</dbReference>
<dbReference type="Gene3D" id="1.10.10.10">
    <property type="entry name" value="Winged helix-like DNA-binding domain superfamily/Winged helix DNA-binding domain"/>
    <property type="match status" value="1"/>
</dbReference>
<dbReference type="InterPro" id="IPR036388">
    <property type="entry name" value="WH-like_DNA-bd_sf"/>
</dbReference>
<dbReference type="InterPro" id="IPR016032">
    <property type="entry name" value="Sig_transdc_resp-reg_C-effctor"/>
</dbReference>
<feature type="modified residue" description="4-aspartylphosphate" evidence="6">
    <location>
        <position position="51"/>
    </location>
</feature>
<dbReference type="SUPFAM" id="SSF52172">
    <property type="entry name" value="CheY-like"/>
    <property type="match status" value="1"/>
</dbReference>
<proteinExistence type="predicted"/>
<dbReference type="PROSITE" id="PS51755">
    <property type="entry name" value="OMPR_PHOB"/>
    <property type="match status" value="1"/>
</dbReference>
<evidence type="ECO:0000256" key="3">
    <source>
        <dbReference type="ARBA" id="ARBA00023015"/>
    </source>
</evidence>
<keyword evidence="2" id="KW-0902">Two-component regulatory system</keyword>
<feature type="domain" description="Response regulatory" evidence="8">
    <location>
        <begin position="2"/>
        <end position="116"/>
    </location>
</feature>
<evidence type="ECO:0000256" key="1">
    <source>
        <dbReference type="ARBA" id="ARBA00022553"/>
    </source>
</evidence>
<dbReference type="GO" id="GO:0032993">
    <property type="term" value="C:protein-DNA complex"/>
    <property type="evidence" value="ECO:0007669"/>
    <property type="project" value="TreeGrafter"/>
</dbReference>
<dbReference type="SMART" id="SM00448">
    <property type="entry name" value="REC"/>
    <property type="match status" value="1"/>
</dbReference>
<evidence type="ECO:0000259" key="8">
    <source>
        <dbReference type="PROSITE" id="PS50110"/>
    </source>
</evidence>
<dbReference type="GO" id="GO:0000156">
    <property type="term" value="F:phosphorelay response regulator activity"/>
    <property type="evidence" value="ECO:0007669"/>
    <property type="project" value="TreeGrafter"/>
</dbReference>
<evidence type="ECO:0000256" key="7">
    <source>
        <dbReference type="PROSITE-ProRule" id="PRU01091"/>
    </source>
</evidence>
<evidence type="ECO:0000256" key="2">
    <source>
        <dbReference type="ARBA" id="ARBA00023012"/>
    </source>
</evidence>
<dbReference type="EMBL" id="CP159510">
    <property type="protein sequence ID" value="XCJ17458.1"/>
    <property type="molecule type" value="Genomic_DNA"/>
</dbReference>
<name>A0AAU8IGW3_9BACL</name>
<dbReference type="PROSITE" id="PS50110">
    <property type="entry name" value="RESPONSE_REGULATORY"/>
    <property type="match status" value="1"/>
</dbReference>
<gene>
    <name evidence="10" type="ORF">ABNN70_02720</name>
</gene>
<dbReference type="CDD" id="cd00383">
    <property type="entry name" value="trans_reg_C"/>
    <property type="match status" value="1"/>
</dbReference>
<keyword evidence="1 6" id="KW-0597">Phosphoprotein</keyword>
<evidence type="ECO:0000256" key="4">
    <source>
        <dbReference type="ARBA" id="ARBA00023125"/>
    </source>
</evidence>
<dbReference type="InterPro" id="IPR001789">
    <property type="entry name" value="Sig_transdc_resp-reg_receiver"/>
</dbReference>
<keyword evidence="5" id="KW-0804">Transcription</keyword>
<dbReference type="GO" id="GO:0000976">
    <property type="term" value="F:transcription cis-regulatory region binding"/>
    <property type="evidence" value="ECO:0007669"/>
    <property type="project" value="TreeGrafter"/>
</dbReference>
<feature type="domain" description="OmpR/PhoB-type" evidence="9">
    <location>
        <begin position="125"/>
        <end position="223"/>
    </location>
</feature>
<dbReference type="GO" id="GO:0006355">
    <property type="term" value="P:regulation of DNA-templated transcription"/>
    <property type="evidence" value="ECO:0007669"/>
    <property type="project" value="InterPro"/>
</dbReference>
<dbReference type="RefSeq" id="WP_353948703.1">
    <property type="nucleotide sequence ID" value="NZ_CP159510.1"/>
</dbReference>
<dbReference type="PANTHER" id="PTHR48111">
    <property type="entry name" value="REGULATOR OF RPOS"/>
    <property type="match status" value="1"/>
</dbReference>